<dbReference type="EMBL" id="JWZT01005709">
    <property type="protein sequence ID" value="KII60267.1"/>
    <property type="molecule type" value="Genomic_DNA"/>
</dbReference>
<dbReference type="AlphaFoldDB" id="A0A0C2ITX4"/>
<keyword evidence="2" id="KW-1185">Reference proteome</keyword>
<proteinExistence type="predicted"/>
<evidence type="ECO:0000313" key="1">
    <source>
        <dbReference type="EMBL" id="KII60267.1"/>
    </source>
</evidence>
<name>A0A0C2ITX4_THEKT</name>
<dbReference type="Proteomes" id="UP000031668">
    <property type="component" value="Unassembled WGS sequence"/>
</dbReference>
<protein>
    <submittedName>
        <fullName evidence="1">Uncharacterized protein</fullName>
    </submittedName>
</protein>
<accession>A0A0C2ITX4</accession>
<sequence>MLRNSPRMFRMFKEPRETIQVYVLLLFNKSDDGHWTLVVTKLVYDGILGRVFDRNNVRFQETLKIRVDTNKKLKTEHQIAELYVSLVSIGVQLTSKMNQVNKLFLFCQGNIPSNGPYSTNGLRTPSYSSTDIDAKYLPREYPSYSRSMENILISYFKNT</sequence>
<evidence type="ECO:0000313" key="2">
    <source>
        <dbReference type="Proteomes" id="UP000031668"/>
    </source>
</evidence>
<comment type="caution">
    <text evidence="1">The sequence shown here is derived from an EMBL/GenBank/DDBJ whole genome shotgun (WGS) entry which is preliminary data.</text>
</comment>
<gene>
    <name evidence="1" type="ORF">RF11_15364</name>
</gene>
<organism evidence="1 2">
    <name type="scientific">Thelohanellus kitauei</name>
    <name type="common">Myxosporean</name>
    <dbReference type="NCBI Taxonomy" id="669202"/>
    <lineage>
        <taxon>Eukaryota</taxon>
        <taxon>Metazoa</taxon>
        <taxon>Cnidaria</taxon>
        <taxon>Myxozoa</taxon>
        <taxon>Myxosporea</taxon>
        <taxon>Bivalvulida</taxon>
        <taxon>Platysporina</taxon>
        <taxon>Myxobolidae</taxon>
        <taxon>Thelohanellus</taxon>
    </lineage>
</organism>
<reference evidence="1 2" key="1">
    <citation type="journal article" date="2014" name="Genome Biol. Evol.">
        <title>The genome of the myxosporean Thelohanellus kitauei shows adaptations to nutrient acquisition within its fish host.</title>
        <authorList>
            <person name="Yang Y."/>
            <person name="Xiong J."/>
            <person name="Zhou Z."/>
            <person name="Huo F."/>
            <person name="Miao W."/>
            <person name="Ran C."/>
            <person name="Liu Y."/>
            <person name="Zhang J."/>
            <person name="Feng J."/>
            <person name="Wang M."/>
            <person name="Wang M."/>
            <person name="Wang L."/>
            <person name="Yao B."/>
        </authorList>
    </citation>
    <scope>NUCLEOTIDE SEQUENCE [LARGE SCALE GENOMIC DNA]</scope>
    <source>
        <strain evidence="1">Wuqing</strain>
    </source>
</reference>